<evidence type="ECO:0000313" key="1">
    <source>
        <dbReference type="EMBL" id="VDO08768.1"/>
    </source>
</evidence>
<accession>A0A0R3Q5B5</accession>
<evidence type="ECO:0000313" key="2">
    <source>
        <dbReference type="Proteomes" id="UP000280834"/>
    </source>
</evidence>
<protein>
    <submittedName>
        <fullName evidence="3">Transmembrane protein</fullName>
    </submittedName>
</protein>
<sequence>MDISNETLIANPQLFRHSLEFLVDLNFGLHVYKALRIGWKLFACSCYHLLLSKMSLDFHGRSNNVINGLEIGKKEYNLLQPPEFFSLHAFGECHFSFFPKMPNVLLSGRYQTTLIYVTMDLYIMMLYHFAGCRSCSLASFCISRFQQSEIC</sequence>
<dbReference type="AlphaFoldDB" id="A0A0R3Q5B5"/>
<dbReference type="Proteomes" id="UP000280834">
    <property type="component" value="Unassembled WGS sequence"/>
</dbReference>
<gene>
    <name evidence="1" type="ORF">BTMF_LOCUS847</name>
</gene>
<reference evidence="1 2" key="2">
    <citation type="submission" date="2018-11" db="EMBL/GenBank/DDBJ databases">
        <authorList>
            <consortium name="Pathogen Informatics"/>
        </authorList>
    </citation>
    <scope>NUCLEOTIDE SEQUENCE [LARGE SCALE GENOMIC DNA]</scope>
</reference>
<dbReference type="WBParaSite" id="BTMF_0000151001-mRNA-1">
    <property type="protein sequence ID" value="BTMF_0000151001-mRNA-1"/>
    <property type="gene ID" value="BTMF_0000151001"/>
</dbReference>
<proteinExistence type="predicted"/>
<reference evidence="3" key="1">
    <citation type="submission" date="2017-02" db="UniProtKB">
        <authorList>
            <consortium name="WormBaseParasite"/>
        </authorList>
    </citation>
    <scope>IDENTIFICATION</scope>
</reference>
<name>A0A0R3Q5B5_9BILA</name>
<organism evidence="3">
    <name type="scientific">Brugia timori</name>
    <dbReference type="NCBI Taxonomy" id="42155"/>
    <lineage>
        <taxon>Eukaryota</taxon>
        <taxon>Metazoa</taxon>
        <taxon>Ecdysozoa</taxon>
        <taxon>Nematoda</taxon>
        <taxon>Chromadorea</taxon>
        <taxon>Rhabditida</taxon>
        <taxon>Spirurina</taxon>
        <taxon>Spiruromorpha</taxon>
        <taxon>Filarioidea</taxon>
        <taxon>Onchocercidae</taxon>
        <taxon>Brugia</taxon>
    </lineage>
</organism>
<dbReference type="EMBL" id="UZAG01000532">
    <property type="protein sequence ID" value="VDO08768.1"/>
    <property type="molecule type" value="Genomic_DNA"/>
</dbReference>
<evidence type="ECO:0000313" key="3">
    <source>
        <dbReference type="WBParaSite" id="BTMF_0000151001-mRNA-1"/>
    </source>
</evidence>
<keyword evidence="2" id="KW-1185">Reference proteome</keyword>